<keyword evidence="3" id="KW-1185">Reference proteome</keyword>
<gene>
    <name evidence="2" type="ORF">J3D65DRAFT_609626</name>
</gene>
<evidence type="ECO:0000313" key="2">
    <source>
        <dbReference type="EMBL" id="KAK7544442.1"/>
    </source>
</evidence>
<reference evidence="2 3" key="1">
    <citation type="submission" date="2024-04" db="EMBL/GenBank/DDBJ databases">
        <title>Phyllosticta paracitricarpa is synonymous to the EU quarantine fungus P. citricarpa based on phylogenomic analyses.</title>
        <authorList>
            <consortium name="Lawrence Berkeley National Laboratory"/>
            <person name="Van ingen-buijs V.A."/>
            <person name="Van westerhoven A.C."/>
            <person name="Haridas S."/>
            <person name="Skiadas P."/>
            <person name="Martin F."/>
            <person name="Groenewald J.Z."/>
            <person name="Crous P.W."/>
            <person name="Seidl M.F."/>
        </authorList>
    </citation>
    <scope>NUCLEOTIDE SEQUENCE [LARGE SCALE GENOMIC DNA]</scope>
    <source>
        <strain evidence="2 3">CPC 17464</strain>
    </source>
</reference>
<feature type="compositionally biased region" description="Polar residues" evidence="1">
    <location>
        <begin position="106"/>
        <end position="124"/>
    </location>
</feature>
<comment type="caution">
    <text evidence="2">The sequence shown here is derived from an EMBL/GenBank/DDBJ whole genome shotgun (WGS) entry which is preliminary data.</text>
</comment>
<dbReference type="GeneID" id="92031611"/>
<feature type="region of interest" description="Disordered" evidence="1">
    <location>
        <begin position="79"/>
        <end position="125"/>
    </location>
</feature>
<accession>A0ABR1MCW6</accession>
<evidence type="ECO:0000256" key="1">
    <source>
        <dbReference type="SAM" id="MobiDB-lite"/>
    </source>
</evidence>
<evidence type="ECO:0000313" key="3">
    <source>
        <dbReference type="Proteomes" id="UP001360953"/>
    </source>
</evidence>
<sequence length="216" mass="23850">MAVTGAPLDDKHEEIYFHEDINSLPRVKCKYHETRRAKSHDDHLHENRHGDCDPRKIQSLTDSPSCVCYINAEKRECRQAPGKRKTKRQAAKGMAGKTQMPAPRRITNTTRNPGANVPNTSRRSMAQVGAGGRVYGGQDARLRGLACLQYATHLPAHPRPGRRLTAKFPRPMASGQTHIKCCVTLPGGEIKGGGGLIKVNNCERRVVRARTQGKSS</sequence>
<feature type="compositionally biased region" description="Basic residues" evidence="1">
    <location>
        <begin position="81"/>
        <end position="90"/>
    </location>
</feature>
<dbReference type="Proteomes" id="UP001360953">
    <property type="component" value="Unassembled WGS sequence"/>
</dbReference>
<dbReference type="EMBL" id="JBBPEH010000001">
    <property type="protein sequence ID" value="KAK7544442.1"/>
    <property type="molecule type" value="Genomic_DNA"/>
</dbReference>
<name>A0ABR1MCW6_9PEZI</name>
<protein>
    <submittedName>
        <fullName evidence="2">Uncharacterized protein</fullName>
    </submittedName>
</protein>
<dbReference type="RefSeq" id="XP_066659677.1">
    <property type="nucleotide sequence ID" value="XM_066798705.1"/>
</dbReference>
<proteinExistence type="predicted"/>
<organism evidence="2 3">
    <name type="scientific">Phyllosticta citribraziliensis</name>
    <dbReference type="NCBI Taxonomy" id="989973"/>
    <lineage>
        <taxon>Eukaryota</taxon>
        <taxon>Fungi</taxon>
        <taxon>Dikarya</taxon>
        <taxon>Ascomycota</taxon>
        <taxon>Pezizomycotina</taxon>
        <taxon>Dothideomycetes</taxon>
        <taxon>Dothideomycetes incertae sedis</taxon>
        <taxon>Botryosphaeriales</taxon>
        <taxon>Phyllostictaceae</taxon>
        <taxon>Phyllosticta</taxon>
    </lineage>
</organism>